<dbReference type="EMBL" id="JAAIJQ010000002">
    <property type="protein sequence ID" value="NEV60420.1"/>
    <property type="molecule type" value="Genomic_DNA"/>
</dbReference>
<dbReference type="SMART" id="SM01018">
    <property type="entry name" value="B12-binding_2"/>
    <property type="match status" value="1"/>
</dbReference>
<dbReference type="InterPro" id="IPR050554">
    <property type="entry name" value="Met_Synthase/Corrinoid"/>
</dbReference>
<dbReference type="Pfam" id="PF02607">
    <property type="entry name" value="B12-binding_2"/>
    <property type="match status" value="1"/>
</dbReference>
<dbReference type="Gene3D" id="3.40.50.280">
    <property type="entry name" value="Cobalamin-binding domain"/>
    <property type="match status" value="1"/>
</dbReference>
<dbReference type="PROSITE" id="PS51332">
    <property type="entry name" value="B12_BINDING"/>
    <property type="match status" value="1"/>
</dbReference>
<dbReference type="InterPro" id="IPR036724">
    <property type="entry name" value="Cobalamin-bd_sf"/>
</dbReference>
<dbReference type="PANTHER" id="PTHR45833:SF2">
    <property type="entry name" value="BIFUNCTIONAL HOMOCYSTEINE S-METHYLTRANSFERASE_5,10-METHYLENETETRAHYDROFOLATE REDUCTASE"/>
    <property type="match status" value="1"/>
</dbReference>
<dbReference type="GO" id="GO:0046872">
    <property type="term" value="F:metal ion binding"/>
    <property type="evidence" value="ECO:0007669"/>
    <property type="project" value="InterPro"/>
</dbReference>
<dbReference type="GO" id="GO:0005829">
    <property type="term" value="C:cytosol"/>
    <property type="evidence" value="ECO:0007669"/>
    <property type="project" value="TreeGrafter"/>
</dbReference>
<evidence type="ECO:0000313" key="3">
    <source>
        <dbReference type="Proteomes" id="UP000483379"/>
    </source>
</evidence>
<dbReference type="SUPFAM" id="SSF47644">
    <property type="entry name" value="Methionine synthase domain"/>
    <property type="match status" value="1"/>
</dbReference>
<feature type="domain" description="B12-binding" evidence="1">
    <location>
        <begin position="89"/>
        <end position="213"/>
    </location>
</feature>
<dbReference type="Gene3D" id="1.10.1240.10">
    <property type="entry name" value="Methionine synthase domain"/>
    <property type="match status" value="1"/>
</dbReference>
<protein>
    <submittedName>
        <fullName evidence="2">Cobalamin-binding protein</fullName>
    </submittedName>
</protein>
<dbReference type="AlphaFoldDB" id="A0A6M0JSC4"/>
<dbReference type="Proteomes" id="UP000483379">
    <property type="component" value="Unassembled WGS sequence"/>
</dbReference>
<dbReference type="PANTHER" id="PTHR45833">
    <property type="entry name" value="METHIONINE SYNTHASE"/>
    <property type="match status" value="1"/>
</dbReference>
<sequence length="213" mass="23012">MSTQRLESLVQALLDGDETQALDELERLQQAKVTPRRIVSEGIEEAMSRLDAKCTLEQFNLLEIMLCGRAITALIKRLYPLDQPPPHSRGTILLASLEGDIHDLGKNIVKVVLTATGYFVIDGGKDCSLDRLIDSAKQHTPIAVGVSGLITTVIPQVLQVRDRLARDGLGSVPVLAGGAALRQASAEQLKVDFLAQTAFDGLGYLEQITGART</sequence>
<dbReference type="GO" id="GO:0031419">
    <property type="term" value="F:cobalamin binding"/>
    <property type="evidence" value="ECO:0007669"/>
    <property type="project" value="InterPro"/>
</dbReference>
<dbReference type="RefSeq" id="WP_164450466.1">
    <property type="nucleotide sequence ID" value="NZ_JAAIJQ010000002.1"/>
</dbReference>
<dbReference type="InterPro" id="IPR003759">
    <property type="entry name" value="Cbl-bd_cap"/>
</dbReference>
<evidence type="ECO:0000313" key="2">
    <source>
        <dbReference type="EMBL" id="NEV60420.1"/>
    </source>
</evidence>
<proteinExistence type="predicted"/>
<reference evidence="2 3" key="1">
    <citation type="submission" date="2020-02" db="EMBL/GenBank/DDBJ databases">
        <title>Genome sequences of Thiorhodococcus mannitoliphagus and Thiorhodococcus minor, purple sulfur photosynthetic bacteria in the gammaproteobacterial family, Chromatiaceae.</title>
        <authorList>
            <person name="Aviles F.A."/>
            <person name="Meyer T.E."/>
            <person name="Kyndt J.A."/>
        </authorList>
    </citation>
    <scope>NUCLEOTIDE SEQUENCE [LARGE SCALE GENOMIC DNA]</scope>
    <source>
        <strain evidence="2 3">DSM 11518</strain>
    </source>
</reference>
<keyword evidence="3" id="KW-1185">Reference proteome</keyword>
<dbReference type="GO" id="GO:0008705">
    <property type="term" value="F:methionine synthase activity"/>
    <property type="evidence" value="ECO:0007669"/>
    <property type="project" value="TreeGrafter"/>
</dbReference>
<evidence type="ECO:0000259" key="1">
    <source>
        <dbReference type="PROSITE" id="PS51332"/>
    </source>
</evidence>
<dbReference type="InterPro" id="IPR006158">
    <property type="entry name" value="Cobalamin-bd"/>
</dbReference>
<gene>
    <name evidence="2" type="ORF">G3446_00680</name>
</gene>
<name>A0A6M0JSC4_9GAMM</name>
<organism evidence="2 3">
    <name type="scientific">Thiorhodococcus minor</name>
    <dbReference type="NCBI Taxonomy" id="57489"/>
    <lineage>
        <taxon>Bacteria</taxon>
        <taxon>Pseudomonadati</taxon>
        <taxon>Pseudomonadota</taxon>
        <taxon>Gammaproteobacteria</taxon>
        <taxon>Chromatiales</taxon>
        <taxon>Chromatiaceae</taxon>
        <taxon>Thiorhodococcus</taxon>
    </lineage>
</organism>
<dbReference type="Pfam" id="PF02310">
    <property type="entry name" value="B12-binding"/>
    <property type="match status" value="1"/>
</dbReference>
<dbReference type="InterPro" id="IPR036594">
    <property type="entry name" value="Meth_synthase_dom"/>
</dbReference>
<dbReference type="SUPFAM" id="SSF52242">
    <property type="entry name" value="Cobalamin (vitamin B12)-binding domain"/>
    <property type="match status" value="1"/>
</dbReference>
<comment type="caution">
    <text evidence="2">The sequence shown here is derived from an EMBL/GenBank/DDBJ whole genome shotgun (WGS) entry which is preliminary data.</text>
</comment>
<accession>A0A6M0JSC4</accession>